<keyword evidence="2" id="KW-1185">Reference proteome</keyword>
<evidence type="ECO:0000313" key="1">
    <source>
        <dbReference type="EMBL" id="GJT41459.1"/>
    </source>
</evidence>
<dbReference type="EMBL" id="BQNB010015564">
    <property type="protein sequence ID" value="GJT41459.1"/>
    <property type="molecule type" value="Genomic_DNA"/>
</dbReference>
<organism evidence="1 2">
    <name type="scientific">Tanacetum coccineum</name>
    <dbReference type="NCBI Taxonomy" id="301880"/>
    <lineage>
        <taxon>Eukaryota</taxon>
        <taxon>Viridiplantae</taxon>
        <taxon>Streptophyta</taxon>
        <taxon>Embryophyta</taxon>
        <taxon>Tracheophyta</taxon>
        <taxon>Spermatophyta</taxon>
        <taxon>Magnoliopsida</taxon>
        <taxon>eudicotyledons</taxon>
        <taxon>Gunneridae</taxon>
        <taxon>Pentapetalae</taxon>
        <taxon>asterids</taxon>
        <taxon>campanulids</taxon>
        <taxon>Asterales</taxon>
        <taxon>Asteraceae</taxon>
        <taxon>Asteroideae</taxon>
        <taxon>Anthemideae</taxon>
        <taxon>Anthemidinae</taxon>
        <taxon>Tanacetum</taxon>
    </lineage>
</organism>
<accession>A0ABQ5DWI3</accession>
<reference evidence="1" key="1">
    <citation type="journal article" date="2022" name="Int. J. Mol. Sci.">
        <title>Draft Genome of Tanacetum Coccineum: Genomic Comparison of Closely Related Tanacetum-Family Plants.</title>
        <authorList>
            <person name="Yamashiro T."/>
            <person name="Shiraishi A."/>
            <person name="Nakayama K."/>
            <person name="Satake H."/>
        </authorList>
    </citation>
    <scope>NUCLEOTIDE SEQUENCE</scope>
</reference>
<sequence length="394" mass="44799">MGGSADGLSITGSADGSLGSGRGPHEIGFYYGPLLTSWAQKPELIGRRDHDGRQHNLPTANEVVALIIGDFDSMPNERDIIWICHKRSDNGRTFKKQGADLDGGFVVPNNPTLLKRYHAHINVEWCNQFEGPDRVTAAIEDEETYEIKDCRSVLAVLITGASQSRQHSKSEPINMAYPLPLDTAYRLSGTEAEILVFQFDFSRLNLFILSSGKIFMAIPILSDNLEKAPTESNLFITSNDINIELNKEFLVELRKNIYHGTYNEVVVDHIVKVLKMVDLIYVPGMDSHQLRMKVFPLSLANDAKEWWISEEITTWEELVKKFFCRFYPESNDREDEMLDEGENWGIDPLEFLSNINTSFKYHKKVDGRTQKVLFLLVNGIGIKRYVDNQFFPTV</sequence>
<name>A0ABQ5DWI3_9ASTR</name>
<proteinExistence type="predicted"/>
<reference evidence="1" key="2">
    <citation type="submission" date="2022-01" db="EMBL/GenBank/DDBJ databases">
        <authorList>
            <person name="Yamashiro T."/>
            <person name="Shiraishi A."/>
            <person name="Satake H."/>
            <person name="Nakayama K."/>
        </authorList>
    </citation>
    <scope>NUCLEOTIDE SEQUENCE</scope>
</reference>
<gene>
    <name evidence="1" type="ORF">Tco_0941324</name>
</gene>
<comment type="caution">
    <text evidence="1">The sequence shown here is derived from an EMBL/GenBank/DDBJ whole genome shotgun (WGS) entry which is preliminary data.</text>
</comment>
<evidence type="ECO:0000313" key="2">
    <source>
        <dbReference type="Proteomes" id="UP001151760"/>
    </source>
</evidence>
<protein>
    <submittedName>
        <fullName evidence="1">Uncharacterized protein</fullName>
    </submittedName>
</protein>
<dbReference type="Proteomes" id="UP001151760">
    <property type="component" value="Unassembled WGS sequence"/>
</dbReference>